<evidence type="ECO:0000259" key="3">
    <source>
        <dbReference type="Pfam" id="PF23581"/>
    </source>
</evidence>
<dbReference type="InterPro" id="IPR015943">
    <property type="entry name" value="WD40/YVTN_repeat-like_dom_sf"/>
</dbReference>
<reference evidence="4" key="1">
    <citation type="submission" date="2024-03" db="EMBL/GenBank/DDBJ databases">
        <title>WGS assembly of Saponaria officinalis var. Norfolk2.</title>
        <authorList>
            <person name="Jenkins J."/>
            <person name="Shu S."/>
            <person name="Grimwood J."/>
            <person name="Barry K."/>
            <person name="Goodstein D."/>
            <person name="Schmutz J."/>
            <person name="Leebens-Mack J."/>
            <person name="Osbourn A."/>
        </authorList>
    </citation>
    <scope>NUCLEOTIDE SEQUENCE [LARGE SCALE GENOMIC DNA]</scope>
    <source>
        <strain evidence="4">JIC</strain>
    </source>
</reference>
<accession>A0AAW1K592</accession>
<feature type="compositionally biased region" description="Acidic residues" evidence="1">
    <location>
        <begin position="236"/>
        <end position="245"/>
    </location>
</feature>
<protein>
    <recommendedName>
        <fullName evidence="6">Vacuolar import/degradation Vid27 C-terminal domain-containing protein</fullName>
    </recommendedName>
</protein>
<dbReference type="Proteomes" id="UP001443914">
    <property type="component" value="Unassembled WGS sequence"/>
</dbReference>
<dbReference type="Pfam" id="PF08553">
    <property type="entry name" value="VID27"/>
    <property type="match status" value="1"/>
</dbReference>
<evidence type="ECO:0000313" key="4">
    <source>
        <dbReference type="EMBL" id="KAK9713183.1"/>
    </source>
</evidence>
<dbReference type="SUPFAM" id="SSF101908">
    <property type="entry name" value="Putative isomerase YbhE"/>
    <property type="match status" value="1"/>
</dbReference>
<name>A0AAW1K592_SAPOF</name>
<dbReference type="Pfam" id="PF23581">
    <property type="entry name" value="DUF7135"/>
    <property type="match status" value="1"/>
</dbReference>
<dbReference type="GO" id="GO:0005634">
    <property type="term" value="C:nucleus"/>
    <property type="evidence" value="ECO:0007669"/>
    <property type="project" value="TreeGrafter"/>
</dbReference>
<dbReference type="InterPro" id="IPR013863">
    <property type="entry name" value="VID27_C"/>
</dbReference>
<sequence>MGAGQSRGDLDLPDSDDDYSDSENDDVNHDKTSDDENDDKFSTPPPHSSSSFDVDDIDSRLKALKLKYGSNLQSSKGKNSAIIKLYRHVGGVTSDSKWVLQKDDDCSYFRFVKSKNNEDEDDEEEEDDEDYVDKVGNNSSDVFWELRIGSRVRVRVSSELQLKMFPEQRRVVFLANECVWALKFMEQNNFYDQFVSEYQNCLFENLYNLEANENNKLKIYGKDFISWANPDSADDTMWDAPDSLDPDSGSGSGLGKKSKPRSLENDLLEEFEEEVTNTNGIQSLALGALDNSFLVGSDSIQVVKNFRHGIHGKGVCVKFDRGSKTSNYSTPKKALLVKGETNMMLMSPVAEGRPHASGIHQLDIETGKIVTEWKFGKDGADIAMRDITSDTKSSQLDSSGSTFLGLDDNRLCQWDMRDRWGAVQDIATADNSPVLHWTQGHQFSRGTNFQCFASTGDGSIVVGSIDGKIRLYSKTSMRQAKTAFPSLGSPITHVDVTYDGKWVLATTDTYLLLICTLFTDKDGRTKTGFSGRMGNRASAPRLLKLMPLHAHMAGSNSKFHGGQFSWVTEEGNQERHIVVTVGKFSVIWNFEQVKNSTHKCYQNQQGLKSCYCYNIVLKDESIVDSRFMHEKFADCRSPEAPLVVATPMKVTSFSLSSKQ</sequence>
<proteinExistence type="predicted"/>
<dbReference type="InterPro" id="IPR055559">
    <property type="entry name" value="CYPRO4_DUF7135"/>
</dbReference>
<feature type="region of interest" description="Disordered" evidence="1">
    <location>
        <begin position="236"/>
        <end position="261"/>
    </location>
</feature>
<evidence type="ECO:0000259" key="2">
    <source>
        <dbReference type="Pfam" id="PF08553"/>
    </source>
</evidence>
<feature type="region of interest" description="Disordered" evidence="1">
    <location>
        <begin position="1"/>
        <end position="54"/>
    </location>
</feature>
<dbReference type="Gene3D" id="2.130.10.10">
    <property type="entry name" value="YVTN repeat-like/Quinoprotein amine dehydrogenase"/>
    <property type="match status" value="1"/>
</dbReference>
<feature type="compositionally biased region" description="Acidic residues" evidence="1">
    <location>
        <begin position="11"/>
        <end position="25"/>
    </location>
</feature>
<comment type="caution">
    <text evidence="4">The sequence shown here is derived from an EMBL/GenBank/DDBJ whole genome shotgun (WGS) entry which is preliminary data.</text>
</comment>
<dbReference type="PANTHER" id="PTHR31913:SF0">
    <property type="entry name" value="VACUOLAR IMPORT AND DEGRADATION PROTEIN 27"/>
    <property type="match status" value="1"/>
</dbReference>
<evidence type="ECO:0000313" key="5">
    <source>
        <dbReference type="Proteomes" id="UP001443914"/>
    </source>
</evidence>
<dbReference type="AlphaFoldDB" id="A0AAW1K592"/>
<organism evidence="4 5">
    <name type="scientific">Saponaria officinalis</name>
    <name type="common">Common soapwort</name>
    <name type="synonym">Lychnis saponaria</name>
    <dbReference type="NCBI Taxonomy" id="3572"/>
    <lineage>
        <taxon>Eukaryota</taxon>
        <taxon>Viridiplantae</taxon>
        <taxon>Streptophyta</taxon>
        <taxon>Embryophyta</taxon>
        <taxon>Tracheophyta</taxon>
        <taxon>Spermatophyta</taxon>
        <taxon>Magnoliopsida</taxon>
        <taxon>eudicotyledons</taxon>
        <taxon>Gunneridae</taxon>
        <taxon>Pentapetalae</taxon>
        <taxon>Caryophyllales</taxon>
        <taxon>Caryophyllaceae</taxon>
        <taxon>Caryophylleae</taxon>
        <taxon>Saponaria</taxon>
    </lineage>
</organism>
<dbReference type="GO" id="GO:0005737">
    <property type="term" value="C:cytoplasm"/>
    <property type="evidence" value="ECO:0007669"/>
    <property type="project" value="TreeGrafter"/>
</dbReference>
<gene>
    <name evidence="4" type="ORF">RND81_06G009600</name>
</gene>
<dbReference type="PANTHER" id="PTHR31913">
    <property type="entry name" value="VACUOLAR IMPORT AND DEGRADATION PROTEIN 27"/>
    <property type="match status" value="1"/>
</dbReference>
<feature type="domain" description="Vacuolar import/degradation Vid27 C-terminal" evidence="2">
    <location>
        <begin position="284"/>
        <end position="602"/>
    </location>
</feature>
<evidence type="ECO:0000256" key="1">
    <source>
        <dbReference type="SAM" id="MobiDB-lite"/>
    </source>
</evidence>
<evidence type="ECO:0008006" key="6">
    <source>
        <dbReference type="Google" id="ProtNLM"/>
    </source>
</evidence>
<dbReference type="FunFam" id="2.130.10.10:FF:000663">
    <property type="entry name" value="Vacuolar import/degradation Vid27-related protein"/>
    <property type="match status" value="1"/>
</dbReference>
<dbReference type="InterPro" id="IPR040458">
    <property type="entry name" value="Vid27"/>
</dbReference>
<dbReference type="EMBL" id="JBDFQZ010000006">
    <property type="protein sequence ID" value="KAK9713183.1"/>
    <property type="molecule type" value="Genomic_DNA"/>
</dbReference>
<keyword evidence="5" id="KW-1185">Reference proteome</keyword>
<feature type="domain" description="DUF7135" evidence="3">
    <location>
        <begin position="49"/>
        <end position="221"/>
    </location>
</feature>